<name>A0A3P7M4T5_ONCOC</name>
<dbReference type="GO" id="GO:0016323">
    <property type="term" value="C:basolateral plasma membrane"/>
    <property type="evidence" value="ECO:0007669"/>
    <property type="project" value="TreeGrafter"/>
</dbReference>
<evidence type="ECO:0008006" key="9">
    <source>
        <dbReference type="Google" id="ProtNLM"/>
    </source>
</evidence>
<evidence type="ECO:0000256" key="2">
    <source>
        <dbReference type="ARBA" id="ARBA00022448"/>
    </source>
</evidence>
<dbReference type="AlphaFoldDB" id="A0A3P7M4T5"/>
<dbReference type="PANTHER" id="PTHR43829:SF5">
    <property type="entry name" value="AQUAPORIN-9"/>
    <property type="match status" value="1"/>
</dbReference>
<dbReference type="InterPro" id="IPR023271">
    <property type="entry name" value="Aquaporin-like"/>
</dbReference>
<accession>A0A3P7M4T5</accession>
<evidence type="ECO:0000256" key="1">
    <source>
        <dbReference type="ARBA" id="ARBA00004141"/>
    </source>
</evidence>
<evidence type="ECO:0000313" key="7">
    <source>
        <dbReference type="EMBL" id="VDM91421.1"/>
    </source>
</evidence>
<dbReference type="GO" id="GO:0015250">
    <property type="term" value="F:water channel activity"/>
    <property type="evidence" value="ECO:0007669"/>
    <property type="project" value="TreeGrafter"/>
</dbReference>
<keyword evidence="4 6" id="KW-1133">Transmembrane helix</keyword>
<keyword evidence="5 6" id="KW-0472">Membrane</keyword>
<gene>
    <name evidence="7" type="ORF">NOO_LOCUS8639</name>
</gene>
<dbReference type="Gene3D" id="1.20.1080.10">
    <property type="entry name" value="Glycerol uptake facilitator protein"/>
    <property type="match status" value="1"/>
</dbReference>
<evidence type="ECO:0000313" key="8">
    <source>
        <dbReference type="Proteomes" id="UP000271087"/>
    </source>
</evidence>
<feature type="transmembrane region" description="Helical" evidence="6">
    <location>
        <begin position="81"/>
        <end position="101"/>
    </location>
</feature>
<dbReference type="SUPFAM" id="SSF81338">
    <property type="entry name" value="Aquaporin-like"/>
    <property type="match status" value="1"/>
</dbReference>
<reference evidence="7 8" key="1">
    <citation type="submission" date="2018-08" db="EMBL/GenBank/DDBJ databases">
        <authorList>
            <person name="Laetsch R D."/>
            <person name="Stevens L."/>
            <person name="Kumar S."/>
            <person name="Blaxter L. M."/>
        </authorList>
    </citation>
    <scope>NUCLEOTIDE SEQUENCE [LARGE SCALE GENOMIC DNA]</scope>
</reference>
<dbReference type="Proteomes" id="UP000271087">
    <property type="component" value="Unassembled WGS sequence"/>
</dbReference>
<protein>
    <recommendedName>
        <fullName evidence="9">Aquaporin</fullName>
    </recommendedName>
</protein>
<dbReference type="InterPro" id="IPR050363">
    <property type="entry name" value="MIP/Aquaporin"/>
</dbReference>
<sequence length="128" mass="13988">MYSESVLAPIPKMRNLSPGVFLITYPALCRILSAAMSFMNSTHNLPAMRFGNMSAIDGWYQFDCSFRCILCDSRNQIPRNLMPVLFGIIATTISICCGLNMGSPVNPASDFGGRIFASSVGYGVQLFT</sequence>
<dbReference type="EMBL" id="UYRW01003720">
    <property type="protein sequence ID" value="VDM91421.1"/>
    <property type="molecule type" value="Genomic_DNA"/>
</dbReference>
<feature type="transmembrane region" description="Helical" evidence="6">
    <location>
        <begin position="20"/>
        <end position="39"/>
    </location>
</feature>
<comment type="subcellular location">
    <subcellularLocation>
        <location evidence="1">Membrane</location>
        <topology evidence="1">Multi-pass membrane protein</topology>
    </subcellularLocation>
</comment>
<feature type="non-terminal residue" evidence="7">
    <location>
        <position position="128"/>
    </location>
</feature>
<evidence type="ECO:0000256" key="5">
    <source>
        <dbReference type="ARBA" id="ARBA00023136"/>
    </source>
</evidence>
<keyword evidence="8" id="KW-1185">Reference proteome</keyword>
<evidence type="ECO:0000256" key="4">
    <source>
        <dbReference type="ARBA" id="ARBA00022989"/>
    </source>
</evidence>
<evidence type="ECO:0000256" key="6">
    <source>
        <dbReference type="SAM" id="Phobius"/>
    </source>
</evidence>
<dbReference type="OrthoDB" id="3222at2759"/>
<keyword evidence="2" id="KW-0813">Transport</keyword>
<dbReference type="GO" id="GO:0015254">
    <property type="term" value="F:glycerol channel activity"/>
    <property type="evidence" value="ECO:0007669"/>
    <property type="project" value="TreeGrafter"/>
</dbReference>
<proteinExistence type="predicted"/>
<dbReference type="PANTHER" id="PTHR43829">
    <property type="entry name" value="AQUAPORIN OR AQUAGLYCEROPORIN RELATED"/>
    <property type="match status" value="1"/>
</dbReference>
<organism evidence="7 8">
    <name type="scientific">Onchocerca ochengi</name>
    <name type="common">Filarial nematode worm</name>
    <dbReference type="NCBI Taxonomy" id="42157"/>
    <lineage>
        <taxon>Eukaryota</taxon>
        <taxon>Metazoa</taxon>
        <taxon>Ecdysozoa</taxon>
        <taxon>Nematoda</taxon>
        <taxon>Chromadorea</taxon>
        <taxon>Rhabditida</taxon>
        <taxon>Spirurina</taxon>
        <taxon>Spiruromorpha</taxon>
        <taxon>Filarioidea</taxon>
        <taxon>Onchocercidae</taxon>
        <taxon>Onchocerca</taxon>
    </lineage>
</organism>
<keyword evidence="3 6" id="KW-0812">Transmembrane</keyword>
<evidence type="ECO:0000256" key="3">
    <source>
        <dbReference type="ARBA" id="ARBA00022692"/>
    </source>
</evidence>